<accession>A0A445MYK4</accession>
<gene>
    <name evidence="1" type="ORF">PITCH_A2310002</name>
</gene>
<name>A0A445MYK4_9BACT</name>
<reference evidence="1" key="1">
    <citation type="submission" date="2018-01" db="EMBL/GenBank/DDBJ databases">
        <authorList>
            <person name="Regsiter A."/>
            <person name="William W."/>
        </authorList>
    </citation>
    <scope>NUCLEOTIDE SEQUENCE</scope>
    <source>
        <strain evidence="1">TRIP AH-1</strain>
    </source>
</reference>
<dbReference type="EMBL" id="OJIN01000148">
    <property type="protein sequence ID" value="SPD74493.1"/>
    <property type="molecule type" value="Genomic_DNA"/>
</dbReference>
<protein>
    <submittedName>
        <fullName evidence="1">Uncharacterized protein</fullName>
    </submittedName>
</protein>
<proteinExistence type="predicted"/>
<organism evidence="1">
    <name type="scientific">uncultured Desulfobacterium sp</name>
    <dbReference type="NCBI Taxonomy" id="201089"/>
    <lineage>
        <taxon>Bacteria</taxon>
        <taxon>Pseudomonadati</taxon>
        <taxon>Thermodesulfobacteriota</taxon>
        <taxon>Desulfobacteria</taxon>
        <taxon>Desulfobacterales</taxon>
        <taxon>Desulfobacteriaceae</taxon>
        <taxon>Desulfobacterium</taxon>
        <taxon>environmental samples</taxon>
    </lineage>
</organism>
<dbReference type="AlphaFoldDB" id="A0A445MYK4"/>
<evidence type="ECO:0000313" key="1">
    <source>
        <dbReference type="EMBL" id="SPD74493.1"/>
    </source>
</evidence>
<sequence>MEKHFTTEYWLDDGWYIGMLKEVPGVLTHKADHYYISHLKKQGLISSASAVSQRTDLVMSRLKV</sequence>